<feature type="region of interest" description="Disordered" evidence="1">
    <location>
        <begin position="1"/>
        <end position="33"/>
    </location>
</feature>
<dbReference type="PANTHER" id="PTHR33836:SF7">
    <property type="entry name" value="LOW-TEMPERATURE-INDUCED PROTEIN"/>
    <property type="match status" value="1"/>
</dbReference>
<protein>
    <submittedName>
        <fullName evidence="4">Uncharacterized protein</fullName>
    </submittedName>
</protein>
<name>A0AAD6MF97_9ROSI</name>
<evidence type="ECO:0000313" key="4">
    <source>
        <dbReference type="EMBL" id="KAJ6984469.1"/>
    </source>
</evidence>
<dbReference type="Pfam" id="PF23403">
    <property type="entry name" value="LTI65_LTI78_N"/>
    <property type="match status" value="1"/>
</dbReference>
<evidence type="ECO:0000259" key="3">
    <source>
        <dbReference type="Pfam" id="PF23403"/>
    </source>
</evidence>
<dbReference type="InterPro" id="IPR057059">
    <property type="entry name" value="LTI65/LTI78_PGEED"/>
</dbReference>
<reference evidence="4" key="1">
    <citation type="journal article" date="2023" name="Mol. Ecol. Resour.">
        <title>Chromosome-level genome assembly of a triploid poplar Populus alba 'Berolinensis'.</title>
        <authorList>
            <person name="Chen S."/>
            <person name="Yu Y."/>
            <person name="Wang X."/>
            <person name="Wang S."/>
            <person name="Zhang T."/>
            <person name="Zhou Y."/>
            <person name="He R."/>
            <person name="Meng N."/>
            <person name="Wang Y."/>
            <person name="Liu W."/>
            <person name="Liu Z."/>
            <person name="Liu J."/>
            <person name="Guo Q."/>
            <person name="Huang H."/>
            <person name="Sederoff R.R."/>
            <person name="Wang G."/>
            <person name="Qu G."/>
            <person name="Chen S."/>
        </authorList>
    </citation>
    <scope>NUCLEOTIDE SEQUENCE</scope>
    <source>
        <strain evidence="4">SC-2020</strain>
    </source>
</reference>
<feature type="region of interest" description="Disordered" evidence="1">
    <location>
        <begin position="86"/>
        <end position="108"/>
    </location>
</feature>
<organism evidence="4 5">
    <name type="scientific">Populus alba x Populus x berolinensis</name>
    <dbReference type="NCBI Taxonomy" id="444605"/>
    <lineage>
        <taxon>Eukaryota</taxon>
        <taxon>Viridiplantae</taxon>
        <taxon>Streptophyta</taxon>
        <taxon>Embryophyta</taxon>
        <taxon>Tracheophyta</taxon>
        <taxon>Spermatophyta</taxon>
        <taxon>Magnoliopsida</taxon>
        <taxon>eudicotyledons</taxon>
        <taxon>Gunneridae</taxon>
        <taxon>Pentapetalae</taxon>
        <taxon>rosids</taxon>
        <taxon>fabids</taxon>
        <taxon>Malpighiales</taxon>
        <taxon>Salicaceae</taxon>
        <taxon>Saliceae</taxon>
        <taxon>Populus</taxon>
    </lineage>
</organism>
<keyword evidence="5" id="KW-1185">Reference proteome</keyword>
<accession>A0AAD6MF97</accession>
<evidence type="ECO:0000256" key="1">
    <source>
        <dbReference type="SAM" id="MobiDB-lite"/>
    </source>
</evidence>
<comment type="caution">
    <text evidence="4">The sequence shown here is derived from an EMBL/GenBank/DDBJ whole genome shotgun (WGS) entry which is preliminary data.</text>
</comment>
<dbReference type="Pfam" id="PF23399">
    <property type="entry name" value="LTI65_PGEED"/>
    <property type="match status" value="1"/>
</dbReference>
<dbReference type="EMBL" id="JAQIZT010000009">
    <property type="protein sequence ID" value="KAJ6984469.1"/>
    <property type="molecule type" value="Genomic_DNA"/>
</dbReference>
<dbReference type="InterPro" id="IPR056605">
    <property type="entry name" value="LTI65_LTI78_N"/>
</dbReference>
<dbReference type="PANTHER" id="PTHR33836">
    <property type="entry name" value="LOW-TEMPERATURE-INDUCED 65 KDA PROTEIN-RELATED"/>
    <property type="match status" value="1"/>
</dbReference>
<evidence type="ECO:0000313" key="5">
    <source>
        <dbReference type="Proteomes" id="UP001164929"/>
    </source>
</evidence>
<evidence type="ECO:0000259" key="2">
    <source>
        <dbReference type="Pfam" id="PF23399"/>
    </source>
</evidence>
<proteinExistence type="predicted"/>
<dbReference type="AlphaFoldDB" id="A0AAD6MF97"/>
<dbReference type="Proteomes" id="UP001164929">
    <property type="component" value="Chromosome 9"/>
</dbReference>
<feature type="domain" description="LTI65/LTI78 PGEED repeat" evidence="2">
    <location>
        <begin position="270"/>
        <end position="300"/>
    </location>
</feature>
<sequence>MMAHPQSRTRAMAPIAVRHRHGNSPRTPTSPTVEELLRAEEVSRWSPHSSPTFWKDHDLEYDQSPNHKKSVIAKVKERAKKWRSNLIKKKHSDDSNATPPWGVSLDNDEAEEDPEYLGAPMYESEMAPEGYKEAARQHPRAVPVIPEKHVLPSSVTCAEDKPVTETVNVKQENENFAKTLSEIMAEKLAPAYATVSDATHAITSKIQSLAISTPEASDAAGLDPAGEGKASSSVAVPTKVAPDQVASDPARAPTDAASGCHFRTGEQKWDKGVSVKEYIIHKFEPGEDDRALSQVISQAISPRKAAGDVSMVDKVKDAVNSLLRGSESSQPTVYHSAKNSSSNIPISIDAHEDSSFNFYYSSVKRDHQDWDQLSFDPRFEGNHVEEEMELVLKLGLLCTHRTPAARPSMRQAVQYLDGNATLPDLPLHGAGIGLVPVSNEASTEHVLTIPISSDEISSYSLSDSESILSGR</sequence>
<feature type="region of interest" description="Disordered" evidence="1">
    <location>
        <begin position="217"/>
        <end position="259"/>
    </location>
</feature>
<dbReference type="GO" id="GO:0009737">
    <property type="term" value="P:response to abscisic acid"/>
    <property type="evidence" value="ECO:0007669"/>
    <property type="project" value="InterPro"/>
</dbReference>
<dbReference type="Gene3D" id="1.10.510.10">
    <property type="entry name" value="Transferase(Phosphotransferase) domain 1"/>
    <property type="match status" value="1"/>
</dbReference>
<gene>
    <name evidence="4" type="ORF">NC653_022671</name>
</gene>
<feature type="domain" description="LTI65/LTI78 N-terminal" evidence="3">
    <location>
        <begin position="67"/>
        <end position="125"/>
    </location>
</feature>
<dbReference type="InterPro" id="IPR037491">
    <property type="entry name" value="LTI78/LTI65"/>
</dbReference>